<feature type="transmembrane region" description="Helical" evidence="8">
    <location>
        <begin position="45"/>
        <end position="66"/>
    </location>
</feature>
<sequence>MPHDPESEILAPRTATDVAEAYAPGEPADTPVRSEWDPRSAPGTYSLLAVNVAVYLWMLLSGVSWLSPTSEQLMHFGANQSVYVLNGEWYRLLTATFVHIGIIHIGTNMWCLWNLGLLGEPLLGPLGLIAVYVLTGVAGNLLSVFWDVWTAQRYDMPLQAVAGVGAGASGAVFGIAGILIILLSNKRLPIPWSELKRLRTSVVRFAVINIVIGGATMFGGSIRIDNSAHIGGFAAGLALGPGLLAKMTAGRKRYLGRQRLVFFGAAFLLAAIGYGIANMR</sequence>
<dbReference type="InterPro" id="IPR035952">
    <property type="entry name" value="Rhomboid-like_sf"/>
</dbReference>
<evidence type="ECO:0000256" key="7">
    <source>
        <dbReference type="SAM" id="MobiDB-lite"/>
    </source>
</evidence>
<dbReference type="AlphaFoldDB" id="E8X1Q8"/>
<keyword evidence="3 8" id="KW-0812">Transmembrane</keyword>
<dbReference type="GO" id="GO:0004252">
    <property type="term" value="F:serine-type endopeptidase activity"/>
    <property type="evidence" value="ECO:0007669"/>
    <property type="project" value="InterPro"/>
</dbReference>
<evidence type="ECO:0000259" key="9">
    <source>
        <dbReference type="Pfam" id="PF01694"/>
    </source>
</evidence>
<comment type="similarity">
    <text evidence="2">Belongs to the peptidase S54 family.</text>
</comment>
<comment type="subcellular location">
    <subcellularLocation>
        <location evidence="1">Membrane</location>
        <topology evidence="1">Multi-pass membrane protein</topology>
    </subcellularLocation>
</comment>
<feature type="region of interest" description="Disordered" evidence="7">
    <location>
        <begin position="1"/>
        <end position="36"/>
    </location>
</feature>
<evidence type="ECO:0000256" key="3">
    <source>
        <dbReference type="ARBA" id="ARBA00022692"/>
    </source>
</evidence>
<dbReference type="EMBL" id="CP002480">
    <property type="protein sequence ID" value="ADW67977.1"/>
    <property type="molecule type" value="Genomic_DNA"/>
</dbReference>
<feature type="transmembrane region" description="Helical" evidence="8">
    <location>
        <begin position="158"/>
        <end position="182"/>
    </location>
</feature>
<feature type="transmembrane region" description="Helical" evidence="8">
    <location>
        <begin position="89"/>
        <end position="110"/>
    </location>
</feature>
<dbReference type="STRING" id="1198114.AciX9_0910"/>
<evidence type="ECO:0000256" key="4">
    <source>
        <dbReference type="ARBA" id="ARBA00022801"/>
    </source>
</evidence>
<dbReference type="PANTHER" id="PTHR43731">
    <property type="entry name" value="RHOMBOID PROTEASE"/>
    <property type="match status" value="1"/>
</dbReference>
<dbReference type="SUPFAM" id="SSF144091">
    <property type="entry name" value="Rhomboid-like"/>
    <property type="match status" value="1"/>
</dbReference>
<evidence type="ECO:0000313" key="11">
    <source>
        <dbReference type="Proteomes" id="UP000000343"/>
    </source>
</evidence>
<reference evidence="11" key="1">
    <citation type="submission" date="2011-01" db="EMBL/GenBank/DDBJ databases">
        <title>Complete sequence of chromosome of Acidobacterium sp. MP5ACTX9.</title>
        <authorList>
            <consortium name="US DOE Joint Genome Institute"/>
            <person name="Lucas S."/>
            <person name="Copeland A."/>
            <person name="Lapidus A."/>
            <person name="Cheng J.-F."/>
            <person name="Goodwin L."/>
            <person name="Pitluck S."/>
            <person name="Teshima H."/>
            <person name="Detter J.C."/>
            <person name="Han C."/>
            <person name="Tapia R."/>
            <person name="Land M."/>
            <person name="Hauser L."/>
            <person name="Kyrpides N."/>
            <person name="Ivanova N."/>
            <person name="Ovchinnikova G."/>
            <person name="Pagani I."/>
            <person name="Rawat S.R."/>
            <person name="Mannisto M."/>
            <person name="Haggblom M.M."/>
            <person name="Woyke T."/>
        </authorList>
    </citation>
    <scope>NUCLEOTIDE SEQUENCE [LARGE SCALE GENOMIC DNA]</scope>
    <source>
        <strain evidence="11">MP5ACTX9</strain>
    </source>
</reference>
<evidence type="ECO:0000256" key="8">
    <source>
        <dbReference type="SAM" id="Phobius"/>
    </source>
</evidence>
<feature type="transmembrane region" description="Helical" evidence="8">
    <location>
        <begin position="228"/>
        <end position="248"/>
    </location>
</feature>
<proteinExistence type="inferred from homology"/>
<feature type="transmembrane region" description="Helical" evidence="8">
    <location>
        <begin position="260"/>
        <end position="277"/>
    </location>
</feature>
<dbReference type="Proteomes" id="UP000000343">
    <property type="component" value="Chromosome"/>
</dbReference>
<keyword evidence="6 8" id="KW-0472">Membrane</keyword>
<evidence type="ECO:0000256" key="2">
    <source>
        <dbReference type="ARBA" id="ARBA00009045"/>
    </source>
</evidence>
<dbReference type="HOGENOM" id="CLU_055068_3_0_0"/>
<dbReference type="PaxDb" id="1198114-AciX9_0910"/>
<dbReference type="GO" id="GO:0016020">
    <property type="term" value="C:membrane"/>
    <property type="evidence" value="ECO:0007669"/>
    <property type="project" value="UniProtKB-SubCell"/>
</dbReference>
<keyword evidence="4" id="KW-0378">Hydrolase</keyword>
<dbReference type="Gene3D" id="1.20.1540.10">
    <property type="entry name" value="Rhomboid-like"/>
    <property type="match status" value="1"/>
</dbReference>
<keyword evidence="11" id="KW-1185">Reference proteome</keyword>
<accession>E8X1Q8</accession>
<dbReference type="eggNOG" id="COG0705">
    <property type="taxonomic scope" value="Bacteria"/>
</dbReference>
<evidence type="ECO:0000256" key="5">
    <source>
        <dbReference type="ARBA" id="ARBA00022989"/>
    </source>
</evidence>
<feature type="transmembrane region" description="Helical" evidence="8">
    <location>
        <begin position="202"/>
        <end position="222"/>
    </location>
</feature>
<name>E8X1Q8_GRATM</name>
<dbReference type="PANTHER" id="PTHR43731:SF14">
    <property type="entry name" value="PRESENILIN-ASSOCIATED RHOMBOID-LIKE PROTEIN, MITOCHONDRIAL"/>
    <property type="match status" value="1"/>
</dbReference>
<protein>
    <submittedName>
        <fullName evidence="10">Rhomboid family protein</fullName>
    </submittedName>
</protein>
<dbReference type="RefSeq" id="WP_013579301.1">
    <property type="nucleotide sequence ID" value="NC_015064.1"/>
</dbReference>
<gene>
    <name evidence="10" type="ordered locus">AciX9_0910</name>
</gene>
<keyword evidence="5 8" id="KW-1133">Transmembrane helix</keyword>
<dbReference type="InterPro" id="IPR022764">
    <property type="entry name" value="Peptidase_S54_rhomboid_dom"/>
</dbReference>
<feature type="domain" description="Peptidase S54 rhomboid" evidence="9">
    <location>
        <begin position="87"/>
        <end position="244"/>
    </location>
</feature>
<evidence type="ECO:0000256" key="1">
    <source>
        <dbReference type="ARBA" id="ARBA00004141"/>
    </source>
</evidence>
<organism evidence="11">
    <name type="scientific">Granulicella tundricola (strain ATCC BAA-1859 / DSM 23138 / MP5ACTX9)</name>
    <dbReference type="NCBI Taxonomy" id="1198114"/>
    <lineage>
        <taxon>Bacteria</taxon>
        <taxon>Pseudomonadati</taxon>
        <taxon>Acidobacteriota</taxon>
        <taxon>Terriglobia</taxon>
        <taxon>Terriglobales</taxon>
        <taxon>Acidobacteriaceae</taxon>
        <taxon>Granulicella</taxon>
    </lineage>
</organism>
<evidence type="ECO:0000256" key="6">
    <source>
        <dbReference type="ARBA" id="ARBA00023136"/>
    </source>
</evidence>
<feature type="transmembrane region" description="Helical" evidence="8">
    <location>
        <begin position="122"/>
        <end position="146"/>
    </location>
</feature>
<dbReference type="Pfam" id="PF01694">
    <property type="entry name" value="Rhomboid"/>
    <property type="match status" value="1"/>
</dbReference>
<evidence type="ECO:0000313" key="10">
    <source>
        <dbReference type="EMBL" id="ADW67977.1"/>
    </source>
</evidence>
<dbReference type="KEGG" id="acm:AciX9_0910"/>
<dbReference type="InterPro" id="IPR050925">
    <property type="entry name" value="Rhomboid_protease_S54"/>
</dbReference>